<accession>A0A2M4DAC5</accession>
<proteinExistence type="predicted"/>
<evidence type="ECO:0000313" key="1">
    <source>
        <dbReference type="EMBL" id="MBW74530.1"/>
    </source>
</evidence>
<reference evidence="1" key="1">
    <citation type="submission" date="2018-01" db="EMBL/GenBank/DDBJ databases">
        <title>An insight into the sialome of Amazonian anophelines.</title>
        <authorList>
            <person name="Ribeiro J.M."/>
            <person name="Scarpassa V."/>
            <person name="Calvo E."/>
        </authorList>
    </citation>
    <scope>NUCLEOTIDE SEQUENCE</scope>
</reference>
<dbReference type="EMBL" id="GGFL01010352">
    <property type="protein sequence ID" value="MBW74530.1"/>
    <property type="molecule type" value="Transcribed_RNA"/>
</dbReference>
<name>A0A2M4DAC5_ANODA</name>
<dbReference type="AlphaFoldDB" id="A0A2M4DAC5"/>
<organism evidence="1">
    <name type="scientific">Anopheles darlingi</name>
    <name type="common">Mosquito</name>
    <dbReference type="NCBI Taxonomy" id="43151"/>
    <lineage>
        <taxon>Eukaryota</taxon>
        <taxon>Metazoa</taxon>
        <taxon>Ecdysozoa</taxon>
        <taxon>Arthropoda</taxon>
        <taxon>Hexapoda</taxon>
        <taxon>Insecta</taxon>
        <taxon>Pterygota</taxon>
        <taxon>Neoptera</taxon>
        <taxon>Endopterygota</taxon>
        <taxon>Diptera</taxon>
        <taxon>Nematocera</taxon>
        <taxon>Culicoidea</taxon>
        <taxon>Culicidae</taxon>
        <taxon>Anophelinae</taxon>
        <taxon>Anopheles</taxon>
    </lineage>
</organism>
<sequence>MAAGFIMGFVFACFLASWPRPKMDSKWPFFCFWNSGVLCCVVLDVRLFTGTGFQLSITVVLLSCASNAPRNATQTIHFQCSVCVCVCVCVPANKPIQS</sequence>
<protein>
    <submittedName>
        <fullName evidence="1">Putative secreted protein</fullName>
    </submittedName>
</protein>